<proteinExistence type="predicted"/>
<keyword evidence="3" id="KW-1185">Reference proteome</keyword>
<evidence type="ECO:0000256" key="1">
    <source>
        <dbReference type="SAM" id="MobiDB-lite"/>
    </source>
</evidence>
<feature type="compositionally biased region" description="Polar residues" evidence="1">
    <location>
        <begin position="1"/>
        <end position="22"/>
    </location>
</feature>
<name>A0ABR0KNZ8_9EURO</name>
<accession>A0ABR0KNZ8</accession>
<protein>
    <submittedName>
        <fullName evidence="2">Uncharacterized protein</fullName>
    </submittedName>
</protein>
<comment type="caution">
    <text evidence="2">The sequence shown here is derived from an EMBL/GenBank/DDBJ whole genome shotgun (WGS) entry which is preliminary data.</text>
</comment>
<evidence type="ECO:0000313" key="3">
    <source>
        <dbReference type="Proteomes" id="UP001345013"/>
    </source>
</evidence>
<gene>
    <name evidence="2" type="ORF">LTR24_000193</name>
</gene>
<sequence length="415" mass="45566">MLADQNKNPEVVSLTSASSAFGRSTPWKGSHLQPLSLEQFDDGEDESIRPPNSPLTPEREVAPQQKPQPATEPAAPNSDAPQDEVDADRKPTPAFGTLSIRRRDQAAGKMTVHPATHSSPPITSDASSGPLLGDGHPFHSVEDVLASDEMSAMNEAETPTTLHEAHARAEEPSSLSGSLNPLQAPIPQALAHTTLARYKLSYPGNVHDPSTNPIPAYLLPESAPMATPARMHPITGRPLPEPVVHPPHNMFSHNMPLNHGVRGGPSNVQLLGYAGLEDFPYTGQMINSKMHDVYKEFFHYDNASCPAGIMYADPKRGRATGEAWLYVRNVGDIQWKRDYLAERSGMRYCIYMKEVGEDWQWEQILGDVLDARATLNLWVKRRKTMVGTTGPFCTDNEGIPRPGVRLRPTGQQCEQ</sequence>
<reference evidence="2 3" key="1">
    <citation type="submission" date="2023-08" db="EMBL/GenBank/DDBJ databases">
        <title>Black Yeasts Isolated from many extreme environments.</title>
        <authorList>
            <person name="Coleine C."/>
            <person name="Stajich J.E."/>
            <person name="Selbmann L."/>
        </authorList>
    </citation>
    <scope>NUCLEOTIDE SEQUENCE [LARGE SCALE GENOMIC DNA]</scope>
    <source>
        <strain evidence="2 3">CCFEE 5885</strain>
    </source>
</reference>
<feature type="region of interest" description="Disordered" evidence="1">
    <location>
        <begin position="1"/>
        <end position="139"/>
    </location>
</feature>
<dbReference type="Proteomes" id="UP001345013">
    <property type="component" value="Unassembled WGS sequence"/>
</dbReference>
<evidence type="ECO:0000313" key="2">
    <source>
        <dbReference type="EMBL" id="KAK5102283.1"/>
    </source>
</evidence>
<dbReference type="EMBL" id="JAVRRG010000002">
    <property type="protein sequence ID" value="KAK5102283.1"/>
    <property type="molecule type" value="Genomic_DNA"/>
</dbReference>
<organism evidence="2 3">
    <name type="scientific">Lithohypha guttulata</name>
    <dbReference type="NCBI Taxonomy" id="1690604"/>
    <lineage>
        <taxon>Eukaryota</taxon>
        <taxon>Fungi</taxon>
        <taxon>Dikarya</taxon>
        <taxon>Ascomycota</taxon>
        <taxon>Pezizomycotina</taxon>
        <taxon>Eurotiomycetes</taxon>
        <taxon>Chaetothyriomycetidae</taxon>
        <taxon>Chaetothyriales</taxon>
        <taxon>Trichomeriaceae</taxon>
        <taxon>Lithohypha</taxon>
    </lineage>
</organism>
<feature type="compositionally biased region" description="Polar residues" evidence="1">
    <location>
        <begin position="116"/>
        <end position="127"/>
    </location>
</feature>